<feature type="coiled-coil region" evidence="1">
    <location>
        <begin position="58"/>
        <end position="92"/>
    </location>
</feature>
<name>A0A0B7K306_BIOOC</name>
<evidence type="ECO:0000313" key="3">
    <source>
        <dbReference type="EMBL" id="KAF9743321.1"/>
    </source>
</evidence>
<proteinExistence type="predicted"/>
<organism evidence="2">
    <name type="scientific">Bionectria ochroleuca</name>
    <name type="common">Gliocladium roseum</name>
    <dbReference type="NCBI Taxonomy" id="29856"/>
    <lineage>
        <taxon>Eukaryota</taxon>
        <taxon>Fungi</taxon>
        <taxon>Dikarya</taxon>
        <taxon>Ascomycota</taxon>
        <taxon>Pezizomycotina</taxon>
        <taxon>Sordariomycetes</taxon>
        <taxon>Hypocreomycetidae</taxon>
        <taxon>Hypocreales</taxon>
        <taxon>Bionectriaceae</taxon>
        <taxon>Clonostachys</taxon>
    </lineage>
</organism>
<gene>
    <name evidence="2" type="ORF">BN869_000007816_1</name>
    <name evidence="3" type="ORF">IM811_006412</name>
</gene>
<dbReference type="EMBL" id="CDPU01000024">
    <property type="protein sequence ID" value="CEO51758.1"/>
    <property type="molecule type" value="Genomic_DNA"/>
</dbReference>
<dbReference type="Proteomes" id="UP000616885">
    <property type="component" value="Unassembled WGS sequence"/>
</dbReference>
<dbReference type="EMBL" id="JADCTT010000017">
    <property type="protein sequence ID" value="KAF9743321.1"/>
    <property type="molecule type" value="Genomic_DNA"/>
</dbReference>
<protein>
    <submittedName>
        <fullName evidence="2">Uncharacterized protein</fullName>
    </submittedName>
</protein>
<keyword evidence="1" id="KW-0175">Coiled coil</keyword>
<sequence>MSSAAQWTRQNKMKSAVWAVGFAAVIMVGSLTGAQLKQDKQKEEAIKQFRETTAAEQIAILEDQKLLLLEQRAALQRKLDAFDERVREREMEKQRRARRST</sequence>
<reference evidence="2" key="1">
    <citation type="submission" date="2015-01" db="EMBL/GenBank/DDBJ databases">
        <authorList>
            <person name="Durling Mikael"/>
        </authorList>
    </citation>
    <scope>NUCLEOTIDE SEQUENCE</scope>
</reference>
<reference evidence="3" key="2">
    <citation type="submission" date="2020-10" db="EMBL/GenBank/DDBJ databases">
        <title>High-Quality Genome Resource of Clonostachys rosea strain S41 by Oxford Nanopore Long-Read Sequencing.</title>
        <authorList>
            <person name="Wang H."/>
        </authorList>
    </citation>
    <scope>NUCLEOTIDE SEQUENCE</scope>
    <source>
        <strain evidence="3">S41</strain>
    </source>
</reference>
<accession>A0A0B7K306</accession>
<dbReference type="AlphaFoldDB" id="A0A0B7K306"/>
<evidence type="ECO:0000313" key="2">
    <source>
        <dbReference type="EMBL" id="CEO51758.1"/>
    </source>
</evidence>
<evidence type="ECO:0000256" key="1">
    <source>
        <dbReference type="SAM" id="Coils"/>
    </source>
</evidence>